<name>A0ABV1RJ67_9ALTE</name>
<accession>A0ABV1RJ67</accession>
<evidence type="ECO:0000313" key="3">
    <source>
        <dbReference type="Proteomes" id="UP001467690"/>
    </source>
</evidence>
<dbReference type="InterPro" id="IPR018490">
    <property type="entry name" value="cNMP-bd_dom_sf"/>
</dbReference>
<dbReference type="InterPro" id="IPR000595">
    <property type="entry name" value="cNMP-bd_dom"/>
</dbReference>
<evidence type="ECO:0000259" key="1">
    <source>
        <dbReference type="PROSITE" id="PS50042"/>
    </source>
</evidence>
<proteinExistence type="predicted"/>
<reference evidence="2 3" key="1">
    <citation type="submission" date="2024-06" db="EMBL/GenBank/DDBJ databases">
        <authorList>
            <person name="Chen R.Y."/>
        </authorList>
    </citation>
    <scope>NUCLEOTIDE SEQUENCE [LARGE SCALE GENOMIC DNA]</scope>
    <source>
        <strain evidence="2 3">D2</strain>
    </source>
</reference>
<evidence type="ECO:0000313" key="2">
    <source>
        <dbReference type="EMBL" id="MER2492991.1"/>
    </source>
</evidence>
<dbReference type="Gene3D" id="2.60.120.10">
    <property type="entry name" value="Jelly Rolls"/>
    <property type="match status" value="1"/>
</dbReference>
<feature type="domain" description="Cyclic nucleotide-binding" evidence="1">
    <location>
        <begin position="1"/>
        <end position="73"/>
    </location>
</feature>
<dbReference type="RefSeq" id="WP_350402411.1">
    <property type="nucleotide sequence ID" value="NZ_JBELOE010000239.1"/>
</dbReference>
<dbReference type="Proteomes" id="UP001467690">
    <property type="component" value="Unassembled WGS sequence"/>
</dbReference>
<protein>
    <submittedName>
        <fullName evidence="2">Crp/Fnr family transcriptional regulator</fullName>
    </submittedName>
</protein>
<dbReference type="PROSITE" id="PS50042">
    <property type="entry name" value="CNMP_BINDING_3"/>
    <property type="match status" value="1"/>
</dbReference>
<dbReference type="EMBL" id="JBELOE010000239">
    <property type="protein sequence ID" value="MER2492991.1"/>
    <property type="molecule type" value="Genomic_DNA"/>
</dbReference>
<comment type="caution">
    <text evidence="2">The sequence shown here is derived from an EMBL/GenBank/DDBJ whole genome shotgun (WGS) entry which is preliminary data.</text>
</comment>
<dbReference type="SUPFAM" id="SSF51206">
    <property type="entry name" value="cAMP-binding domain-like"/>
    <property type="match status" value="1"/>
</dbReference>
<organism evidence="2 3">
    <name type="scientific">Catenovulum sediminis</name>
    <dbReference type="NCBI Taxonomy" id="1740262"/>
    <lineage>
        <taxon>Bacteria</taxon>
        <taxon>Pseudomonadati</taxon>
        <taxon>Pseudomonadota</taxon>
        <taxon>Gammaproteobacteria</taxon>
        <taxon>Alteromonadales</taxon>
        <taxon>Alteromonadaceae</taxon>
        <taxon>Catenovulum</taxon>
    </lineage>
</organism>
<dbReference type="Pfam" id="PF00027">
    <property type="entry name" value="cNMP_binding"/>
    <property type="match status" value="1"/>
</dbReference>
<keyword evidence="3" id="KW-1185">Reference proteome</keyword>
<dbReference type="InterPro" id="IPR014710">
    <property type="entry name" value="RmlC-like_jellyroll"/>
</dbReference>
<sequence>MDFNDLFKQSGIRVERQKGEHVFIQGDFDNSLYFIQSGLLMAYYTSKAGKESIKSFLLPNNIIASLAAIHCKNACSFSLICLDNSVLQKISFDQVSRYAKQDLQLSNCLVASLLDLAMKKERREYEFLCLSAEERYAEIKNTNPILLETVSQTKLASYLGITPVALSRIKKRNKTASRIIPTKA</sequence>
<gene>
    <name evidence="2" type="ORF">ABS311_13995</name>
</gene>
<dbReference type="CDD" id="cd00038">
    <property type="entry name" value="CAP_ED"/>
    <property type="match status" value="1"/>
</dbReference>